<protein>
    <submittedName>
        <fullName evidence="4">Iron complex transport system substrate-binding protein</fullName>
    </submittedName>
</protein>
<organism evidence="4 5">
    <name type="scientific">Cytobacillus purgationiresistens</name>
    <dbReference type="NCBI Taxonomy" id="863449"/>
    <lineage>
        <taxon>Bacteria</taxon>
        <taxon>Bacillati</taxon>
        <taxon>Bacillota</taxon>
        <taxon>Bacilli</taxon>
        <taxon>Bacillales</taxon>
        <taxon>Bacillaceae</taxon>
        <taxon>Cytobacillus</taxon>
    </lineage>
</organism>
<dbReference type="Proteomes" id="UP001238088">
    <property type="component" value="Unassembled WGS sequence"/>
</dbReference>
<dbReference type="PANTHER" id="PTHR30535:SF34">
    <property type="entry name" value="MOLYBDATE-BINDING PROTEIN MOLA"/>
    <property type="match status" value="1"/>
</dbReference>
<reference evidence="4 5" key="1">
    <citation type="submission" date="2023-07" db="EMBL/GenBank/DDBJ databases">
        <title>Genomic Encyclopedia of Type Strains, Phase IV (KMG-IV): sequencing the most valuable type-strain genomes for metagenomic binning, comparative biology and taxonomic classification.</title>
        <authorList>
            <person name="Goeker M."/>
        </authorList>
    </citation>
    <scope>NUCLEOTIDE SEQUENCE [LARGE SCALE GENOMIC DNA]</scope>
    <source>
        <strain evidence="4 5">DSM 23494</strain>
    </source>
</reference>
<evidence type="ECO:0000313" key="5">
    <source>
        <dbReference type="Proteomes" id="UP001238088"/>
    </source>
</evidence>
<dbReference type="InterPro" id="IPR002491">
    <property type="entry name" value="ABC_transptr_periplasmic_BD"/>
</dbReference>
<dbReference type="EMBL" id="JAUSUB010000043">
    <property type="protein sequence ID" value="MDQ0273586.1"/>
    <property type="molecule type" value="Genomic_DNA"/>
</dbReference>
<evidence type="ECO:0000313" key="4">
    <source>
        <dbReference type="EMBL" id="MDQ0273586.1"/>
    </source>
</evidence>
<dbReference type="InterPro" id="IPR050902">
    <property type="entry name" value="ABC_Transporter_SBP"/>
</dbReference>
<feature type="region of interest" description="Disordered" evidence="2">
    <location>
        <begin position="32"/>
        <end position="58"/>
    </location>
</feature>
<accession>A0ABU0AQM6</accession>
<dbReference type="RefSeq" id="WP_307479887.1">
    <property type="nucleotide sequence ID" value="NZ_JAUSUB010000043.1"/>
</dbReference>
<dbReference type="PROSITE" id="PS50983">
    <property type="entry name" value="FE_B12_PBP"/>
    <property type="match status" value="1"/>
</dbReference>
<feature type="domain" description="Fe/B12 periplasmic-binding" evidence="3">
    <location>
        <begin position="79"/>
        <end position="340"/>
    </location>
</feature>
<sequence>MNNLLLTKKWTGIIITIFTIIFIAACQQGEETPSTDNAAEERQEDTSNNVTNNDTNHTEEISFTDNMDREVVLDGQPERIVVIASEFLKLIYDLDGEAVGRMTTTSVPIPEEAEDVPELGTVSQINTEELLALSPDLVIGSSSWHADLEGILESSNIPLALLSMRSFDDVKEMATLMGEVLGKEELAAEKLQETEAEMKEVQDQLPSDQEPSVVILNVSSGSVSVQRANTTAIEIGDLLRVNNIGKNMEASPDSQTSAPYSLETIAEQQPDYILITIHGSVEAGQEKIAEELEGNPAWNSLKAVQEGNVHIIPSAMYLSNPGFDYADTMKHMAEIVYPDVFGNE</sequence>
<dbReference type="Pfam" id="PF01497">
    <property type="entry name" value="Peripla_BP_2"/>
    <property type="match status" value="1"/>
</dbReference>
<keyword evidence="5" id="KW-1185">Reference proteome</keyword>
<proteinExistence type="inferred from homology"/>
<evidence type="ECO:0000256" key="1">
    <source>
        <dbReference type="ARBA" id="ARBA00008814"/>
    </source>
</evidence>
<dbReference type="Gene3D" id="3.40.50.1980">
    <property type="entry name" value="Nitrogenase molybdenum iron protein domain"/>
    <property type="match status" value="2"/>
</dbReference>
<evidence type="ECO:0000256" key="2">
    <source>
        <dbReference type="SAM" id="MobiDB-lite"/>
    </source>
</evidence>
<name>A0ABU0AQM6_9BACI</name>
<comment type="similarity">
    <text evidence="1">Belongs to the bacterial solute-binding protein 8 family.</text>
</comment>
<gene>
    <name evidence="4" type="ORF">J2S17_005518</name>
</gene>
<dbReference type="SUPFAM" id="SSF53807">
    <property type="entry name" value="Helical backbone' metal receptor"/>
    <property type="match status" value="1"/>
</dbReference>
<evidence type="ECO:0000259" key="3">
    <source>
        <dbReference type="PROSITE" id="PS50983"/>
    </source>
</evidence>
<dbReference type="PANTHER" id="PTHR30535">
    <property type="entry name" value="VITAMIN B12-BINDING PROTEIN"/>
    <property type="match status" value="1"/>
</dbReference>
<comment type="caution">
    <text evidence="4">The sequence shown here is derived from an EMBL/GenBank/DDBJ whole genome shotgun (WGS) entry which is preliminary data.</text>
</comment>
<feature type="compositionally biased region" description="Low complexity" evidence="2">
    <location>
        <begin position="46"/>
        <end position="55"/>
    </location>
</feature>